<comment type="similarity">
    <text evidence="1">Belongs to the CutA family.</text>
</comment>
<dbReference type="Proteomes" id="UP000286954">
    <property type="component" value="Chromosome"/>
</dbReference>
<gene>
    <name evidence="2" type="ORF">X907_0920</name>
</gene>
<evidence type="ECO:0000256" key="1">
    <source>
        <dbReference type="ARBA" id="ARBA00010169"/>
    </source>
</evidence>
<dbReference type="PANTHER" id="PTHR23419">
    <property type="entry name" value="DIVALENT CATION TOLERANCE CUTA-RELATED"/>
    <property type="match status" value="1"/>
</dbReference>
<dbReference type="Gene3D" id="3.30.70.120">
    <property type="match status" value="1"/>
</dbReference>
<dbReference type="InterPro" id="IPR015867">
    <property type="entry name" value="N-reg_PII/ATP_PRibTrfase_C"/>
</dbReference>
<name>A0A3T0E7T5_9PROT</name>
<accession>A0A3T0E7T5</accession>
<reference evidence="2 3" key="1">
    <citation type="submission" date="2016-12" db="EMBL/GenBank/DDBJ databases">
        <title>The genome of dimorphic prosthecate Glycocaulis alkaliphilus 6b-8t, isolated from crude oil dictates its adaptability in petroleum environments.</title>
        <authorList>
            <person name="Wu X.-L."/>
            <person name="Geng S."/>
        </authorList>
    </citation>
    <scope>NUCLEOTIDE SEQUENCE [LARGE SCALE GENOMIC DNA]</scope>
    <source>
        <strain evidence="2 3">6B-8</strain>
    </source>
</reference>
<dbReference type="GO" id="GO:0005507">
    <property type="term" value="F:copper ion binding"/>
    <property type="evidence" value="ECO:0007669"/>
    <property type="project" value="TreeGrafter"/>
</dbReference>
<proteinExistence type="inferred from homology"/>
<keyword evidence="3" id="KW-1185">Reference proteome</keyword>
<evidence type="ECO:0000313" key="2">
    <source>
        <dbReference type="EMBL" id="AZU03461.1"/>
    </source>
</evidence>
<dbReference type="InterPro" id="IPR011322">
    <property type="entry name" value="N-reg_PII-like_a/b"/>
</dbReference>
<dbReference type="InterPro" id="IPR004323">
    <property type="entry name" value="Ion_tolerance_CutA"/>
</dbReference>
<dbReference type="Pfam" id="PF03091">
    <property type="entry name" value="CutA1"/>
    <property type="match status" value="1"/>
</dbReference>
<protein>
    <submittedName>
        <fullName evidence="2">CutA1 divalent ion tolerance protein</fullName>
    </submittedName>
</protein>
<dbReference type="GO" id="GO:0010038">
    <property type="term" value="P:response to metal ion"/>
    <property type="evidence" value="ECO:0007669"/>
    <property type="project" value="InterPro"/>
</dbReference>
<dbReference type="EMBL" id="CP018911">
    <property type="protein sequence ID" value="AZU03461.1"/>
    <property type="molecule type" value="Genomic_DNA"/>
</dbReference>
<dbReference type="SUPFAM" id="SSF54913">
    <property type="entry name" value="GlnB-like"/>
    <property type="match status" value="1"/>
</dbReference>
<organism evidence="2 3">
    <name type="scientific">Glycocaulis alkaliphilus</name>
    <dbReference type="NCBI Taxonomy" id="1434191"/>
    <lineage>
        <taxon>Bacteria</taxon>
        <taxon>Pseudomonadati</taxon>
        <taxon>Pseudomonadota</taxon>
        <taxon>Alphaproteobacteria</taxon>
        <taxon>Maricaulales</taxon>
        <taxon>Maricaulaceae</taxon>
        <taxon>Glycocaulis</taxon>
    </lineage>
</organism>
<sequence length="113" mass="12165">MHTDEAADSVVLLYTTWPDGAAAEAAARTLLDERLIACANIFPAGRSVFRWDGDVQAEAETVAFFKTSKARAGAARTRLTELHPYDEPCILALPAEPGLSAAGFVQWVASETR</sequence>
<dbReference type="KEGG" id="gak:X907_0920"/>
<dbReference type="AlphaFoldDB" id="A0A3T0E7T5"/>
<evidence type="ECO:0000313" key="3">
    <source>
        <dbReference type="Proteomes" id="UP000286954"/>
    </source>
</evidence>
<dbReference type="PANTHER" id="PTHR23419:SF8">
    <property type="entry name" value="FI09726P"/>
    <property type="match status" value="1"/>
</dbReference>
<dbReference type="OrthoDB" id="37622at2"/>